<accession>A0A6J6LIZ6</accession>
<evidence type="ECO:0000256" key="1">
    <source>
        <dbReference type="ARBA" id="ARBA00000085"/>
    </source>
</evidence>
<evidence type="ECO:0000256" key="3">
    <source>
        <dbReference type="ARBA" id="ARBA00022553"/>
    </source>
</evidence>
<dbReference type="SUPFAM" id="SSF55874">
    <property type="entry name" value="ATPase domain of HSP90 chaperone/DNA topoisomerase II/histidine kinase"/>
    <property type="match status" value="1"/>
</dbReference>
<keyword evidence="3" id="KW-0597">Phosphoprotein</keyword>
<dbReference type="CDD" id="cd16922">
    <property type="entry name" value="HATPase_EvgS-ArcB-TorS-like"/>
    <property type="match status" value="1"/>
</dbReference>
<evidence type="ECO:0000256" key="7">
    <source>
        <dbReference type="ARBA" id="ARBA00023136"/>
    </source>
</evidence>
<gene>
    <name evidence="9" type="ORF">UFOPK2242_00974</name>
</gene>
<dbReference type="PANTHER" id="PTHR43711">
    <property type="entry name" value="TWO-COMPONENT HISTIDINE KINASE"/>
    <property type="match status" value="1"/>
</dbReference>
<dbReference type="InterPro" id="IPR005467">
    <property type="entry name" value="His_kinase_dom"/>
</dbReference>
<dbReference type="InterPro" id="IPR003594">
    <property type="entry name" value="HATPase_dom"/>
</dbReference>
<dbReference type="InterPro" id="IPR003661">
    <property type="entry name" value="HisK_dim/P_dom"/>
</dbReference>
<feature type="domain" description="Histidine kinase" evidence="8">
    <location>
        <begin position="190"/>
        <end position="408"/>
    </location>
</feature>
<evidence type="ECO:0000313" key="9">
    <source>
        <dbReference type="EMBL" id="CAB4661138.1"/>
    </source>
</evidence>
<dbReference type="Pfam" id="PF02518">
    <property type="entry name" value="HATPase_c"/>
    <property type="match status" value="1"/>
</dbReference>
<sequence>MLDNPSVEAVVLHSRDVTESRESHQKALENAERLSAIVENLVAGVLVEDADRHIAVVNARFVELFQIPAPPAALVGADCREAAEQSKHLFADPEYFLESTLKCLENRVEVIEFELTMADGRVLERDYIPVFVGGHYDGHVWIYRDITERHEMETQRESLIAAEQEVRIVIEEQNQRLRELDQLKSEFVANVSHELRTPLTSIMGFTEILSDGAGGELSEEQREYLEIVTRSSQRMLRLIDDLLLLSRLQTQSITLEVEPVDLVALINESQLELSAVADSAGVTLKFSTADGPPLLGDSGRLRQVIDNLVNNALKFTPPGGEVTVEAIREEESWIIKVADTGIGIPEEDLERLFEKFFRASNADPKRTPGTGLGLSITRAIVELHHGEINVSSVQGVGTTFTVTLPDQSEE</sequence>
<evidence type="ECO:0000256" key="4">
    <source>
        <dbReference type="ARBA" id="ARBA00022679"/>
    </source>
</evidence>
<dbReference type="FunFam" id="3.30.565.10:FF:000006">
    <property type="entry name" value="Sensor histidine kinase WalK"/>
    <property type="match status" value="1"/>
</dbReference>
<dbReference type="SMART" id="SM00388">
    <property type="entry name" value="HisKA"/>
    <property type="match status" value="1"/>
</dbReference>
<organism evidence="9">
    <name type="scientific">freshwater metagenome</name>
    <dbReference type="NCBI Taxonomy" id="449393"/>
    <lineage>
        <taxon>unclassified sequences</taxon>
        <taxon>metagenomes</taxon>
        <taxon>ecological metagenomes</taxon>
    </lineage>
</organism>
<dbReference type="SMART" id="SM00387">
    <property type="entry name" value="HATPase_c"/>
    <property type="match status" value="1"/>
</dbReference>
<dbReference type="Gene3D" id="3.30.565.10">
    <property type="entry name" value="Histidine kinase-like ATPase, C-terminal domain"/>
    <property type="match status" value="1"/>
</dbReference>
<keyword evidence="7" id="KW-0472">Membrane</keyword>
<dbReference type="SUPFAM" id="SSF55785">
    <property type="entry name" value="PYP-like sensor domain (PAS domain)"/>
    <property type="match status" value="1"/>
</dbReference>
<dbReference type="PROSITE" id="PS50109">
    <property type="entry name" value="HIS_KIN"/>
    <property type="match status" value="1"/>
</dbReference>
<dbReference type="FunFam" id="1.10.287.130:FF:000001">
    <property type="entry name" value="Two-component sensor histidine kinase"/>
    <property type="match status" value="1"/>
</dbReference>
<dbReference type="Pfam" id="PF00512">
    <property type="entry name" value="HisKA"/>
    <property type="match status" value="1"/>
</dbReference>
<dbReference type="EC" id="2.7.13.3" evidence="2"/>
<evidence type="ECO:0000259" key="8">
    <source>
        <dbReference type="PROSITE" id="PS50109"/>
    </source>
</evidence>
<dbReference type="PRINTS" id="PR00344">
    <property type="entry name" value="BCTRLSENSOR"/>
</dbReference>
<dbReference type="SUPFAM" id="SSF47384">
    <property type="entry name" value="Homodimeric domain of signal transducing histidine kinase"/>
    <property type="match status" value="1"/>
</dbReference>
<dbReference type="Pfam" id="PF12860">
    <property type="entry name" value="PAS_7"/>
    <property type="match status" value="1"/>
</dbReference>
<dbReference type="GO" id="GO:0000155">
    <property type="term" value="F:phosphorelay sensor kinase activity"/>
    <property type="evidence" value="ECO:0007669"/>
    <property type="project" value="InterPro"/>
</dbReference>
<dbReference type="PANTHER" id="PTHR43711:SF1">
    <property type="entry name" value="HISTIDINE KINASE 1"/>
    <property type="match status" value="1"/>
</dbReference>
<evidence type="ECO:0000256" key="5">
    <source>
        <dbReference type="ARBA" id="ARBA00022777"/>
    </source>
</evidence>
<keyword evidence="4" id="KW-0808">Transferase</keyword>
<evidence type="ECO:0000256" key="6">
    <source>
        <dbReference type="ARBA" id="ARBA00023012"/>
    </source>
</evidence>
<dbReference type="CDD" id="cd00082">
    <property type="entry name" value="HisKA"/>
    <property type="match status" value="1"/>
</dbReference>
<dbReference type="Gene3D" id="1.10.287.130">
    <property type="match status" value="1"/>
</dbReference>
<evidence type="ECO:0000256" key="2">
    <source>
        <dbReference type="ARBA" id="ARBA00012438"/>
    </source>
</evidence>
<dbReference type="InterPro" id="IPR050736">
    <property type="entry name" value="Sensor_HK_Regulatory"/>
</dbReference>
<proteinExistence type="predicted"/>
<dbReference type="InterPro" id="IPR036890">
    <property type="entry name" value="HATPase_C_sf"/>
</dbReference>
<protein>
    <recommendedName>
        <fullName evidence="2">histidine kinase</fullName>
        <ecNumber evidence="2">2.7.13.3</ecNumber>
    </recommendedName>
</protein>
<keyword evidence="6" id="KW-0902">Two-component regulatory system</keyword>
<comment type="catalytic activity">
    <reaction evidence="1">
        <text>ATP + protein L-histidine = ADP + protein N-phospho-L-histidine.</text>
        <dbReference type="EC" id="2.7.13.3"/>
    </reaction>
</comment>
<dbReference type="InterPro" id="IPR036097">
    <property type="entry name" value="HisK_dim/P_sf"/>
</dbReference>
<dbReference type="InterPro" id="IPR004358">
    <property type="entry name" value="Sig_transdc_His_kin-like_C"/>
</dbReference>
<dbReference type="EMBL" id="CAEZWM010000118">
    <property type="protein sequence ID" value="CAB4661138.1"/>
    <property type="molecule type" value="Genomic_DNA"/>
</dbReference>
<dbReference type="AlphaFoldDB" id="A0A6J6LIZ6"/>
<name>A0A6J6LIZ6_9ZZZZ</name>
<reference evidence="9" key="1">
    <citation type="submission" date="2020-05" db="EMBL/GenBank/DDBJ databases">
        <authorList>
            <person name="Chiriac C."/>
            <person name="Salcher M."/>
            <person name="Ghai R."/>
            <person name="Kavagutti S V."/>
        </authorList>
    </citation>
    <scope>NUCLEOTIDE SEQUENCE</scope>
</reference>
<dbReference type="InterPro" id="IPR035965">
    <property type="entry name" value="PAS-like_dom_sf"/>
</dbReference>
<dbReference type="Gene3D" id="3.30.450.20">
    <property type="entry name" value="PAS domain"/>
    <property type="match status" value="1"/>
</dbReference>
<keyword evidence="5" id="KW-0418">Kinase</keyword>